<evidence type="ECO:0000256" key="4">
    <source>
        <dbReference type="ARBA" id="ARBA00023242"/>
    </source>
</evidence>
<dbReference type="GO" id="GO:0000398">
    <property type="term" value="P:mRNA splicing, via spliceosome"/>
    <property type="evidence" value="ECO:0007669"/>
    <property type="project" value="InterPro"/>
</dbReference>
<dbReference type="EMBL" id="JAABOA010006090">
    <property type="protein sequence ID" value="KAF9570628.1"/>
    <property type="molecule type" value="Genomic_DNA"/>
</dbReference>
<dbReference type="InterPro" id="IPR032675">
    <property type="entry name" value="LRR_dom_sf"/>
</dbReference>
<dbReference type="GO" id="GO:0030620">
    <property type="term" value="F:U2 snRNA binding"/>
    <property type="evidence" value="ECO:0007669"/>
    <property type="project" value="InterPro"/>
</dbReference>
<dbReference type="SUPFAM" id="SSF52058">
    <property type="entry name" value="L domain-like"/>
    <property type="match status" value="1"/>
</dbReference>
<reference evidence="7" key="1">
    <citation type="journal article" date="2020" name="Fungal Divers.">
        <title>Resolving the Mortierellaceae phylogeny through synthesis of multi-gene phylogenetics and phylogenomics.</title>
        <authorList>
            <person name="Vandepol N."/>
            <person name="Liber J."/>
            <person name="Desiro A."/>
            <person name="Na H."/>
            <person name="Kennedy M."/>
            <person name="Barry K."/>
            <person name="Grigoriev I.V."/>
            <person name="Miller A.N."/>
            <person name="O'Donnell K."/>
            <person name="Stajich J.E."/>
            <person name="Bonito G."/>
        </authorList>
    </citation>
    <scope>NUCLEOTIDE SEQUENCE</scope>
    <source>
        <strain evidence="7">KOD1015</strain>
    </source>
</reference>
<dbReference type="AlphaFoldDB" id="A0A9P6FJ80"/>
<evidence type="ECO:0000313" key="8">
    <source>
        <dbReference type="Proteomes" id="UP000780801"/>
    </source>
</evidence>
<feature type="non-terminal residue" evidence="7">
    <location>
        <position position="1"/>
    </location>
</feature>
<keyword evidence="3" id="KW-0677">Repeat</keyword>
<dbReference type="OrthoDB" id="433501at2759"/>
<sequence>NKIPAIENLGATKDLNDSLDLTDNDIRVLGNFPSLPRLKTLLMANNRISKIEATLSQYVPHLTTVVLTNNSITELSDCVGLAGCGSLEYLVLLDNPVAKKKYYRQYIIWKLPSVRVLDFTRIRKA</sequence>
<evidence type="ECO:0000256" key="3">
    <source>
        <dbReference type="ARBA" id="ARBA00022737"/>
    </source>
</evidence>
<comment type="caution">
    <text evidence="7">The sequence shown here is derived from an EMBL/GenBank/DDBJ whole genome shotgun (WGS) entry which is preliminary data.</text>
</comment>
<protein>
    <recommendedName>
        <fullName evidence="6">U2 small nuclear ribonucleoprotein A'</fullName>
    </recommendedName>
</protein>
<evidence type="ECO:0000313" key="7">
    <source>
        <dbReference type="EMBL" id="KAF9570628.1"/>
    </source>
</evidence>
<evidence type="ECO:0000256" key="2">
    <source>
        <dbReference type="ARBA" id="ARBA00022614"/>
    </source>
</evidence>
<accession>A0A9P6FJ80</accession>
<evidence type="ECO:0000256" key="5">
    <source>
        <dbReference type="ARBA" id="ARBA00024196"/>
    </source>
</evidence>
<organism evidence="7 8">
    <name type="scientific">Lunasporangiospora selenospora</name>
    <dbReference type="NCBI Taxonomy" id="979761"/>
    <lineage>
        <taxon>Eukaryota</taxon>
        <taxon>Fungi</taxon>
        <taxon>Fungi incertae sedis</taxon>
        <taxon>Mucoromycota</taxon>
        <taxon>Mortierellomycotina</taxon>
        <taxon>Mortierellomycetes</taxon>
        <taxon>Mortierellales</taxon>
        <taxon>Mortierellaceae</taxon>
        <taxon>Lunasporangiospora</taxon>
    </lineage>
</organism>
<gene>
    <name evidence="7" type="primary">LEA1</name>
    <name evidence="7" type="ORF">BGW38_008723</name>
</gene>
<dbReference type="Proteomes" id="UP000780801">
    <property type="component" value="Unassembled WGS sequence"/>
</dbReference>
<dbReference type="Pfam" id="PF14580">
    <property type="entry name" value="LRR_9"/>
    <property type="match status" value="1"/>
</dbReference>
<dbReference type="PANTHER" id="PTHR10552:SF6">
    <property type="entry name" value="U2 SMALL NUCLEAR RIBONUCLEOPROTEIN A"/>
    <property type="match status" value="1"/>
</dbReference>
<keyword evidence="2" id="KW-0433">Leucine-rich repeat</keyword>
<comment type="similarity">
    <text evidence="5">Belongs to the U2 small nuclear ribonucleoprotein A family.</text>
</comment>
<dbReference type="Gene3D" id="3.80.10.10">
    <property type="entry name" value="Ribonuclease Inhibitor"/>
    <property type="match status" value="1"/>
</dbReference>
<proteinExistence type="inferred from homology"/>
<keyword evidence="8" id="KW-1185">Reference proteome</keyword>
<feature type="non-terminal residue" evidence="7">
    <location>
        <position position="125"/>
    </location>
</feature>
<name>A0A9P6FJ80_9FUNG</name>
<keyword evidence="4" id="KW-0539">Nucleus</keyword>
<dbReference type="GO" id="GO:0005686">
    <property type="term" value="C:U2 snRNP"/>
    <property type="evidence" value="ECO:0007669"/>
    <property type="project" value="TreeGrafter"/>
</dbReference>
<dbReference type="InterPro" id="IPR044640">
    <property type="entry name" value="RU2A"/>
</dbReference>
<comment type="subcellular location">
    <subcellularLocation>
        <location evidence="1">Nucleus</location>
    </subcellularLocation>
</comment>
<evidence type="ECO:0000256" key="6">
    <source>
        <dbReference type="ARBA" id="ARBA00024238"/>
    </source>
</evidence>
<evidence type="ECO:0000256" key="1">
    <source>
        <dbReference type="ARBA" id="ARBA00004123"/>
    </source>
</evidence>
<dbReference type="PANTHER" id="PTHR10552">
    <property type="entry name" value="U2 SMALL NUCLEAR RIBONUCLEOPROTEIN A"/>
    <property type="match status" value="1"/>
</dbReference>